<dbReference type="AlphaFoldDB" id="A0A9N9CNV3"/>
<dbReference type="OrthoDB" id="2408259at2759"/>
<comment type="caution">
    <text evidence="1">The sequence shown here is derived from an EMBL/GenBank/DDBJ whole genome shotgun (WGS) entry which is preliminary data.</text>
</comment>
<dbReference type="Proteomes" id="UP000789572">
    <property type="component" value="Unassembled WGS sequence"/>
</dbReference>
<sequence length="89" mass="10317">FFMDDGQSWAIEWDGADVSGYKSHFELGGIYEPITVGNVCKEWVIIDIRCPGLHNEQPKYSCDDHWMNVYCQENWKSVIIENKDGKTEV</sequence>
<organism evidence="1 2">
    <name type="scientific">Paraglomus occultum</name>
    <dbReference type="NCBI Taxonomy" id="144539"/>
    <lineage>
        <taxon>Eukaryota</taxon>
        <taxon>Fungi</taxon>
        <taxon>Fungi incertae sedis</taxon>
        <taxon>Mucoromycota</taxon>
        <taxon>Glomeromycotina</taxon>
        <taxon>Glomeromycetes</taxon>
        <taxon>Paraglomerales</taxon>
        <taxon>Paraglomeraceae</taxon>
        <taxon>Paraglomus</taxon>
    </lineage>
</organism>
<protein>
    <submittedName>
        <fullName evidence="1">353_t:CDS:1</fullName>
    </submittedName>
</protein>
<accession>A0A9N9CNV3</accession>
<gene>
    <name evidence="1" type="ORF">POCULU_LOCUS7925</name>
</gene>
<name>A0A9N9CNV3_9GLOM</name>
<dbReference type="EMBL" id="CAJVPJ010002009">
    <property type="protein sequence ID" value="CAG8610526.1"/>
    <property type="molecule type" value="Genomic_DNA"/>
</dbReference>
<keyword evidence="2" id="KW-1185">Reference proteome</keyword>
<reference evidence="1" key="1">
    <citation type="submission" date="2021-06" db="EMBL/GenBank/DDBJ databases">
        <authorList>
            <person name="Kallberg Y."/>
            <person name="Tangrot J."/>
            <person name="Rosling A."/>
        </authorList>
    </citation>
    <scope>NUCLEOTIDE SEQUENCE</scope>
    <source>
        <strain evidence="1">IA702</strain>
    </source>
</reference>
<evidence type="ECO:0000313" key="1">
    <source>
        <dbReference type="EMBL" id="CAG8610526.1"/>
    </source>
</evidence>
<feature type="non-terminal residue" evidence="1">
    <location>
        <position position="1"/>
    </location>
</feature>
<evidence type="ECO:0000313" key="2">
    <source>
        <dbReference type="Proteomes" id="UP000789572"/>
    </source>
</evidence>
<proteinExistence type="predicted"/>